<evidence type="ECO:0000313" key="2">
    <source>
        <dbReference type="EMBL" id="MBX71491.1"/>
    </source>
</evidence>
<feature type="chain" id="PRO_5015125340" description="Secreted protein" evidence="1">
    <location>
        <begin position="21"/>
        <end position="74"/>
    </location>
</feature>
<protein>
    <recommendedName>
        <fullName evidence="3">Secreted protein</fullName>
    </recommendedName>
</protein>
<name>A0A2P2QX57_RHIMU</name>
<dbReference type="EMBL" id="GGEC01091007">
    <property type="protein sequence ID" value="MBX71491.1"/>
    <property type="molecule type" value="Transcribed_RNA"/>
</dbReference>
<evidence type="ECO:0000256" key="1">
    <source>
        <dbReference type="SAM" id="SignalP"/>
    </source>
</evidence>
<evidence type="ECO:0008006" key="3">
    <source>
        <dbReference type="Google" id="ProtNLM"/>
    </source>
</evidence>
<feature type="signal peptide" evidence="1">
    <location>
        <begin position="1"/>
        <end position="20"/>
    </location>
</feature>
<reference evidence="2" key="1">
    <citation type="submission" date="2018-02" db="EMBL/GenBank/DDBJ databases">
        <title>Rhizophora mucronata_Transcriptome.</title>
        <authorList>
            <person name="Meera S.P."/>
            <person name="Sreeshan A."/>
            <person name="Augustine A."/>
        </authorList>
    </citation>
    <scope>NUCLEOTIDE SEQUENCE</scope>
    <source>
        <tissue evidence="2">Leaf</tissue>
    </source>
</reference>
<sequence length="74" mass="8600">MLLGFWCLSLLLTFCDYCLKSTYVLRCDKYEPTMSFVGEIYPNVIMFFNTRSFSCSLVKTTMNFVSSFLASFLN</sequence>
<accession>A0A2P2QX57</accession>
<keyword evidence="1" id="KW-0732">Signal</keyword>
<dbReference type="AlphaFoldDB" id="A0A2P2QX57"/>
<proteinExistence type="predicted"/>
<organism evidence="2">
    <name type="scientific">Rhizophora mucronata</name>
    <name type="common">Asiatic mangrove</name>
    <dbReference type="NCBI Taxonomy" id="61149"/>
    <lineage>
        <taxon>Eukaryota</taxon>
        <taxon>Viridiplantae</taxon>
        <taxon>Streptophyta</taxon>
        <taxon>Embryophyta</taxon>
        <taxon>Tracheophyta</taxon>
        <taxon>Spermatophyta</taxon>
        <taxon>Magnoliopsida</taxon>
        <taxon>eudicotyledons</taxon>
        <taxon>Gunneridae</taxon>
        <taxon>Pentapetalae</taxon>
        <taxon>rosids</taxon>
        <taxon>fabids</taxon>
        <taxon>Malpighiales</taxon>
        <taxon>Rhizophoraceae</taxon>
        <taxon>Rhizophora</taxon>
    </lineage>
</organism>